<proteinExistence type="predicted"/>
<dbReference type="OrthoDB" id="3918848at2759"/>
<name>F4S966_MELLP</name>
<dbReference type="GO" id="GO:0005975">
    <property type="term" value="P:carbohydrate metabolic process"/>
    <property type="evidence" value="ECO:0007669"/>
    <property type="project" value="InterPro"/>
</dbReference>
<organism evidence="6">
    <name type="scientific">Melampsora larici-populina (strain 98AG31 / pathotype 3-4-7)</name>
    <name type="common">Poplar leaf rust fungus</name>
    <dbReference type="NCBI Taxonomy" id="747676"/>
    <lineage>
        <taxon>Eukaryota</taxon>
        <taxon>Fungi</taxon>
        <taxon>Dikarya</taxon>
        <taxon>Basidiomycota</taxon>
        <taxon>Pucciniomycotina</taxon>
        <taxon>Pucciniomycetes</taxon>
        <taxon>Pucciniales</taxon>
        <taxon>Melampsoraceae</taxon>
        <taxon>Melampsora</taxon>
    </lineage>
</organism>
<dbReference type="KEGG" id="mlr:MELLADRAFT_50868"/>
<dbReference type="eggNOG" id="ENOG502SJIU">
    <property type="taxonomic scope" value="Eukaryota"/>
</dbReference>
<feature type="region of interest" description="Disordered" evidence="1">
    <location>
        <begin position="760"/>
        <end position="791"/>
    </location>
</feature>
<keyword evidence="2" id="KW-0812">Transmembrane</keyword>
<evidence type="ECO:0000256" key="2">
    <source>
        <dbReference type="SAM" id="Phobius"/>
    </source>
</evidence>
<evidence type="ECO:0000313" key="6">
    <source>
        <dbReference type="Proteomes" id="UP000001072"/>
    </source>
</evidence>
<keyword evidence="6" id="KW-1185">Reference proteome</keyword>
<evidence type="ECO:0000259" key="4">
    <source>
        <dbReference type="Pfam" id="PF17168"/>
    </source>
</evidence>
<dbReference type="PANTHER" id="PTHR31987">
    <property type="entry name" value="GLUTAMINASE A-RELATED"/>
    <property type="match status" value="1"/>
</dbReference>
<dbReference type="HOGENOM" id="CLU_008020_1_0_1"/>
<keyword evidence="2" id="KW-0472">Membrane</keyword>
<feature type="transmembrane region" description="Helical" evidence="2">
    <location>
        <begin position="709"/>
        <end position="729"/>
    </location>
</feature>
<dbReference type="InterPro" id="IPR032514">
    <property type="entry name" value="GtaA_central"/>
</dbReference>
<dbReference type="Proteomes" id="UP000001072">
    <property type="component" value="Unassembled WGS sequence"/>
</dbReference>
<protein>
    <recommendedName>
        <fullName evidence="7">Glutaminase</fullName>
    </recommendedName>
</protein>
<dbReference type="InterPro" id="IPR033433">
    <property type="entry name" value="GtaA_N"/>
</dbReference>
<dbReference type="SUPFAM" id="SSF48208">
    <property type="entry name" value="Six-hairpin glycosidases"/>
    <property type="match status" value="1"/>
</dbReference>
<dbReference type="InParanoid" id="F4S966"/>
<dbReference type="InterPro" id="IPR052743">
    <property type="entry name" value="Glutaminase_GtaA"/>
</dbReference>
<evidence type="ECO:0000259" key="3">
    <source>
        <dbReference type="Pfam" id="PF16335"/>
    </source>
</evidence>
<feature type="domain" description="Glutaminase A N-terminal" evidence="4">
    <location>
        <begin position="81"/>
        <end position="327"/>
    </location>
</feature>
<dbReference type="VEuPathDB" id="FungiDB:MELLADRAFT_50868"/>
<dbReference type="RefSeq" id="XP_007417907.1">
    <property type="nucleotide sequence ID" value="XM_007417845.1"/>
</dbReference>
<evidence type="ECO:0000313" key="5">
    <source>
        <dbReference type="EMBL" id="EGF98815.1"/>
    </source>
</evidence>
<dbReference type="GeneID" id="18928746"/>
<sequence length="791" mass="90254">MVSQLSPSYPLLFHYQSDHHICGTLFSTDKDLSEMSPKFWTGSHIGWTGLIRVDGVVSNWMGNLTNWQAANNTEFLLTASSSNFTYQVANSTIELQVSFLSPITPNDLFRQSLPLSYLTISVKSLDGLPHQVELYTDFNGLWCTDSESEVIEWKDHSKLTQQTIEVYLRDQREYVESDDRILHGSVWYSTLGPQGSKITRSLGLDRDLTREIFSNTGELENTLNQTYRAIRSQHQNGTQDEPTFAFAHNLGKIKAQTSIEDRTVIYSIGHVREPLVQYMTKGDKIIGLQPLWKTRFNSPIDLVNFHIKDYHQSRTLSEAWDTQLDQDATRIESQDYADMLKISTRQIFMALEIVWDQDESMNRTGTDTMINGYRTMAMLKEISSNGNCQTTDVIAPMLPFLIYASPQLLTLLLEPIYRYISTGLYNPIPVPHDLGDHYPNATGRNDFVRATLPMEESGNFLSLALGCLRKESCIDQVQDYYYLLKRWADWLVENALYPDDQRSTDDFFGPSPNQTSLAVKGIIGLRAMSEISSTLGHKQDFIYYKDVAIKYVKAFLEISVSKDRTNLLGSYNNQSSWSTQYNLYLDKLYQLDLFPDWVYDMQDRWYLLKAGNQSTYGPPLDSRAPDRAKTDWLIWTSAASTLQETRKRLLDSVVRYLKQTNNNVFGDLITIEGGWSIGFLVRPVVGGHFALLAFAPPDLIPLRFKIRDFLRSEVWACGVGILAACFLVWRRCCMKIKRNDKIHHHHLGLHSNSHQDGIGILSGQKKNEGGNDDGDDESGIQLLRPGSYHQL</sequence>
<dbReference type="Pfam" id="PF16335">
    <property type="entry name" value="GtaA_6_Hairpin"/>
    <property type="match status" value="1"/>
</dbReference>
<dbReference type="AlphaFoldDB" id="F4S966"/>
<evidence type="ECO:0008006" key="7">
    <source>
        <dbReference type="Google" id="ProtNLM"/>
    </source>
</evidence>
<evidence type="ECO:0000256" key="1">
    <source>
        <dbReference type="SAM" id="MobiDB-lite"/>
    </source>
</evidence>
<keyword evidence="2" id="KW-1133">Transmembrane helix</keyword>
<dbReference type="PANTHER" id="PTHR31987:SF1">
    <property type="entry name" value="GLUTAMINASE A"/>
    <property type="match status" value="1"/>
</dbReference>
<dbReference type="InterPro" id="IPR008928">
    <property type="entry name" value="6-hairpin_glycosidase_sf"/>
</dbReference>
<dbReference type="Pfam" id="PF17168">
    <property type="entry name" value="DUF5127"/>
    <property type="match status" value="1"/>
</dbReference>
<accession>F4S966</accession>
<gene>
    <name evidence="5" type="ORF">MELLADRAFT_50868</name>
</gene>
<feature type="domain" description="Glutaminase A central" evidence="3">
    <location>
        <begin position="333"/>
        <end position="692"/>
    </location>
</feature>
<reference evidence="6" key="1">
    <citation type="journal article" date="2011" name="Proc. Natl. Acad. Sci. U.S.A.">
        <title>Obligate biotrophy features unraveled by the genomic analysis of rust fungi.</title>
        <authorList>
            <person name="Duplessis S."/>
            <person name="Cuomo C.A."/>
            <person name="Lin Y.-C."/>
            <person name="Aerts A."/>
            <person name="Tisserant E."/>
            <person name="Veneault-Fourrey C."/>
            <person name="Joly D.L."/>
            <person name="Hacquard S."/>
            <person name="Amselem J."/>
            <person name="Cantarel B.L."/>
            <person name="Chiu R."/>
            <person name="Coutinho P.M."/>
            <person name="Feau N."/>
            <person name="Field M."/>
            <person name="Frey P."/>
            <person name="Gelhaye E."/>
            <person name="Goldberg J."/>
            <person name="Grabherr M.G."/>
            <person name="Kodira C.D."/>
            <person name="Kohler A."/>
            <person name="Kuees U."/>
            <person name="Lindquist E.A."/>
            <person name="Lucas S.M."/>
            <person name="Mago R."/>
            <person name="Mauceli E."/>
            <person name="Morin E."/>
            <person name="Murat C."/>
            <person name="Pangilinan J.L."/>
            <person name="Park R."/>
            <person name="Pearson M."/>
            <person name="Quesneville H."/>
            <person name="Rouhier N."/>
            <person name="Sakthikumar S."/>
            <person name="Salamov A.A."/>
            <person name="Schmutz J."/>
            <person name="Selles B."/>
            <person name="Shapiro H."/>
            <person name="Tanguay P."/>
            <person name="Tuskan G.A."/>
            <person name="Henrissat B."/>
            <person name="Van de Peer Y."/>
            <person name="Rouze P."/>
            <person name="Ellis J.G."/>
            <person name="Dodds P.N."/>
            <person name="Schein J.E."/>
            <person name="Zhong S."/>
            <person name="Hamelin R.C."/>
            <person name="Grigoriev I.V."/>
            <person name="Szabo L.J."/>
            <person name="Martin F."/>
        </authorList>
    </citation>
    <scope>NUCLEOTIDE SEQUENCE [LARGE SCALE GENOMIC DNA]</scope>
    <source>
        <strain evidence="6">98AG31 / pathotype 3-4-7</strain>
    </source>
</reference>
<dbReference type="EMBL" id="GL883169">
    <property type="protein sequence ID" value="EGF98815.1"/>
    <property type="molecule type" value="Genomic_DNA"/>
</dbReference>